<name>A0AAV9D9M2_ACOCL</name>
<sequence>MGSCNGYICLGDRERNPVYLLEPLQGRYLTIQSPDPEHHIFNDKEGYTSGFGYDEHTGVYKVLKFYYRDVHSRNADIMFTSICTVDPDCSPTSWKSLYYFPNVVYHSQSGVFYDGKLHFFMCDERVVPLLSVLDETDPDDLPFMHISYFNGILQFDLHTEEFSEIQGPPTVKNHIPIRHLTMGKLLPKPLMLLPDGRLLMHCEERFFLFDPDENNQSPYTILLGGLNVYAVFPIITSSSSDLLSSKSDGSHNSKMGSFEAPTDGYNSFTHPYYD</sequence>
<evidence type="ECO:0000313" key="3">
    <source>
        <dbReference type="Proteomes" id="UP001180020"/>
    </source>
</evidence>
<dbReference type="InterPro" id="IPR017451">
    <property type="entry name" value="F-box-assoc_interact_dom"/>
</dbReference>
<dbReference type="Proteomes" id="UP001180020">
    <property type="component" value="Unassembled WGS sequence"/>
</dbReference>
<dbReference type="InterPro" id="IPR050796">
    <property type="entry name" value="SCF_F-box_component"/>
</dbReference>
<dbReference type="PANTHER" id="PTHR31672">
    <property type="entry name" value="BNACNNG10540D PROTEIN"/>
    <property type="match status" value="1"/>
</dbReference>
<reference evidence="2" key="2">
    <citation type="submission" date="2023-06" db="EMBL/GenBank/DDBJ databases">
        <authorList>
            <person name="Ma L."/>
            <person name="Liu K.-W."/>
            <person name="Li Z."/>
            <person name="Hsiao Y.-Y."/>
            <person name="Qi Y."/>
            <person name="Fu T."/>
            <person name="Tang G."/>
            <person name="Zhang D."/>
            <person name="Sun W.-H."/>
            <person name="Liu D.-K."/>
            <person name="Li Y."/>
            <person name="Chen G.-Z."/>
            <person name="Liu X.-D."/>
            <person name="Liao X.-Y."/>
            <person name="Jiang Y.-T."/>
            <person name="Yu X."/>
            <person name="Hao Y."/>
            <person name="Huang J."/>
            <person name="Zhao X.-W."/>
            <person name="Ke S."/>
            <person name="Chen Y.-Y."/>
            <person name="Wu W.-L."/>
            <person name="Hsu J.-L."/>
            <person name="Lin Y.-F."/>
            <person name="Huang M.-D."/>
            <person name="Li C.-Y."/>
            <person name="Huang L."/>
            <person name="Wang Z.-W."/>
            <person name="Zhao X."/>
            <person name="Zhong W.-Y."/>
            <person name="Peng D.-H."/>
            <person name="Ahmad S."/>
            <person name="Lan S."/>
            <person name="Zhang J.-S."/>
            <person name="Tsai W.-C."/>
            <person name="Van De Peer Y."/>
            <person name="Liu Z.-J."/>
        </authorList>
    </citation>
    <scope>NUCLEOTIDE SEQUENCE</scope>
    <source>
        <strain evidence="2">CP</strain>
        <tissue evidence="2">Leaves</tissue>
    </source>
</reference>
<reference evidence="2" key="1">
    <citation type="journal article" date="2023" name="Nat. Commun.">
        <title>Diploid and tetraploid genomes of Acorus and the evolution of monocots.</title>
        <authorList>
            <person name="Ma L."/>
            <person name="Liu K.W."/>
            <person name="Li Z."/>
            <person name="Hsiao Y.Y."/>
            <person name="Qi Y."/>
            <person name="Fu T."/>
            <person name="Tang G.D."/>
            <person name="Zhang D."/>
            <person name="Sun W.H."/>
            <person name="Liu D.K."/>
            <person name="Li Y."/>
            <person name="Chen G.Z."/>
            <person name="Liu X.D."/>
            <person name="Liao X.Y."/>
            <person name="Jiang Y.T."/>
            <person name="Yu X."/>
            <person name="Hao Y."/>
            <person name="Huang J."/>
            <person name="Zhao X.W."/>
            <person name="Ke S."/>
            <person name="Chen Y.Y."/>
            <person name="Wu W.L."/>
            <person name="Hsu J.L."/>
            <person name="Lin Y.F."/>
            <person name="Huang M.D."/>
            <person name="Li C.Y."/>
            <person name="Huang L."/>
            <person name="Wang Z.W."/>
            <person name="Zhao X."/>
            <person name="Zhong W.Y."/>
            <person name="Peng D.H."/>
            <person name="Ahmad S."/>
            <person name="Lan S."/>
            <person name="Zhang J.S."/>
            <person name="Tsai W.C."/>
            <person name="Van de Peer Y."/>
            <person name="Liu Z.J."/>
        </authorList>
    </citation>
    <scope>NUCLEOTIDE SEQUENCE</scope>
    <source>
        <strain evidence="2">CP</strain>
    </source>
</reference>
<dbReference type="PANTHER" id="PTHR31672:SF13">
    <property type="entry name" value="F-BOX PROTEIN CPR30-LIKE"/>
    <property type="match status" value="1"/>
</dbReference>
<dbReference type="Pfam" id="PF07734">
    <property type="entry name" value="FBA_1"/>
    <property type="match status" value="1"/>
</dbReference>
<dbReference type="InterPro" id="IPR006527">
    <property type="entry name" value="F-box-assoc_dom_typ1"/>
</dbReference>
<accession>A0AAV9D9M2</accession>
<proteinExistence type="predicted"/>
<comment type="caution">
    <text evidence="2">The sequence shown here is derived from an EMBL/GenBank/DDBJ whole genome shotgun (WGS) entry which is preliminary data.</text>
</comment>
<protein>
    <recommendedName>
        <fullName evidence="1">F-box associated beta-propeller type 1 domain-containing protein</fullName>
    </recommendedName>
</protein>
<dbReference type="NCBIfam" id="TIGR01640">
    <property type="entry name" value="F_box_assoc_1"/>
    <property type="match status" value="1"/>
</dbReference>
<organism evidence="2 3">
    <name type="scientific">Acorus calamus</name>
    <name type="common">Sweet flag</name>
    <dbReference type="NCBI Taxonomy" id="4465"/>
    <lineage>
        <taxon>Eukaryota</taxon>
        <taxon>Viridiplantae</taxon>
        <taxon>Streptophyta</taxon>
        <taxon>Embryophyta</taxon>
        <taxon>Tracheophyta</taxon>
        <taxon>Spermatophyta</taxon>
        <taxon>Magnoliopsida</taxon>
        <taxon>Liliopsida</taxon>
        <taxon>Acoraceae</taxon>
        <taxon>Acorus</taxon>
    </lineage>
</organism>
<dbReference type="AlphaFoldDB" id="A0AAV9D9M2"/>
<feature type="domain" description="F-box associated beta-propeller type 1" evidence="1">
    <location>
        <begin position="3"/>
        <end position="174"/>
    </location>
</feature>
<evidence type="ECO:0000259" key="1">
    <source>
        <dbReference type="Pfam" id="PF07734"/>
    </source>
</evidence>
<evidence type="ECO:0000313" key="2">
    <source>
        <dbReference type="EMBL" id="KAK1297587.1"/>
    </source>
</evidence>
<dbReference type="EMBL" id="JAUJYO010000015">
    <property type="protein sequence ID" value="KAK1297587.1"/>
    <property type="molecule type" value="Genomic_DNA"/>
</dbReference>
<gene>
    <name evidence="2" type="ORF">QJS10_CPB15g00630</name>
</gene>
<keyword evidence="3" id="KW-1185">Reference proteome</keyword>